<dbReference type="KEGG" id="sman:C12CBH8_08260"/>
<dbReference type="Proteomes" id="UP000593890">
    <property type="component" value="Chromosome"/>
</dbReference>
<name>A0A7I8D097_9FIRM</name>
<dbReference type="InterPro" id="IPR000086">
    <property type="entry name" value="NUDIX_hydrolase_dom"/>
</dbReference>
<sequence>MELWDLLDSQARKTGRTMVRGRPIPSGTFHLVVHIWVKNKRGQYLIQKRAKTVQTMVGLWAITGGSVMAGEESLDAAVRETNEELGLHTMPSQFELVQRLKRRQNFTDIYLLHDKIDVSRLELQKEEVEEVMWASSDKIMKMVREGEFYNYGHEYFRLMFSC</sequence>
<dbReference type="EMBL" id="AP023321">
    <property type="protein sequence ID" value="BCI60187.1"/>
    <property type="molecule type" value="Genomic_DNA"/>
</dbReference>
<dbReference type="PANTHER" id="PTHR10885:SF20">
    <property type="entry name" value="NUDIX HYDROLASE DOMAIN-CONTAINING PROTEIN"/>
    <property type="match status" value="1"/>
</dbReference>
<organism evidence="3 4">
    <name type="scientific">Solibaculum mannosilyticum</name>
    <dbReference type="NCBI Taxonomy" id="2780922"/>
    <lineage>
        <taxon>Bacteria</taxon>
        <taxon>Bacillati</taxon>
        <taxon>Bacillota</taxon>
        <taxon>Clostridia</taxon>
        <taxon>Eubacteriales</taxon>
        <taxon>Oscillospiraceae</taxon>
        <taxon>Solibaculum</taxon>
    </lineage>
</organism>
<accession>A0A7I8D097</accession>
<dbReference type="Pfam" id="PF00293">
    <property type="entry name" value="NUDIX"/>
    <property type="match status" value="1"/>
</dbReference>
<proteinExistence type="predicted"/>
<feature type="domain" description="Nudix hydrolase" evidence="2">
    <location>
        <begin position="28"/>
        <end position="156"/>
    </location>
</feature>
<evidence type="ECO:0000313" key="4">
    <source>
        <dbReference type="Proteomes" id="UP000593890"/>
    </source>
</evidence>
<evidence type="ECO:0000313" key="3">
    <source>
        <dbReference type="EMBL" id="BCI60187.1"/>
    </source>
</evidence>
<protein>
    <submittedName>
        <fullName evidence="3">NUDIX hydrolase</fullName>
    </submittedName>
</protein>
<evidence type="ECO:0000259" key="2">
    <source>
        <dbReference type="PROSITE" id="PS51462"/>
    </source>
</evidence>
<dbReference type="RefSeq" id="WP_090267362.1">
    <property type="nucleotide sequence ID" value="NZ_AP023321.1"/>
</dbReference>
<dbReference type="InterPro" id="IPR015797">
    <property type="entry name" value="NUDIX_hydrolase-like_dom_sf"/>
</dbReference>
<reference evidence="4" key="1">
    <citation type="submission" date="2020-07" db="EMBL/GenBank/DDBJ databases">
        <title>Complete genome sequencing of Clostridia bacterium strain 12CBH8.</title>
        <authorList>
            <person name="Sakamoto M."/>
            <person name="Murakami T."/>
            <person name="Mori H."/>
        </authorList>
    </citation>
    <scope>NUCLEOTIDE SEQUENCE [LARGE SCALE GENOMIC DNA]</scope>
    <source>
        <strain evidence="4">12CBH8</strain>
    </source>
</reference>
<dbReference type="CDD" id="cd04693">
    <property type="entry name" value="NUDIX_Hydrolase"/>
    <property type="match status" value="1"/>
</dbReference>
<dbReference type="GO" id="GO:0004452">
    <property type="term" value="F:isopentenyl-diphosphate delta-isomerase activity"/>
    <property type="evidence" value="ECO:0007669"/>
    <property type="project" value="TreeGrafter"/>
</dbReference>
<evidence type="ECO:0000256" key="1">
    <source>
        <dbReference type="ARBA" id="ARBA00022801"/>
    </source>
</evidence>
<dbReference type="GO" id="GO:0009240">
    <property type="term" value="P:isopentenyl diphosphate biosynthetic process"/>
    <property type="evidence" value="ECO:0007669"/>
    <property type="project" value="TreeGrafter"/>
</dbReference>
<dbReference type="InterPro" id="IPR020084">
    <property type="entry name" value="NUDIX_hydrolase_CS"/>
</dbReference>
<dbReference type="GO" id="GO:0005737">
    <property type="term" value="C:cytoplasm"/>
    <property type="evidence" value="ECO:0007669"/>
    <property type="project" value="TreeGrafter"/>
</dbReference>
<dbReference type="PANTHER" id="PTHR10885">
    <property type="entry name" value="ISOPENTENYL-DIPHOSPHATE DELTA-ISOMERASE"/>
    <property type="match status" value="1"/>
</dbReference>
<dbReference type="PROSITE" id="PS51462">
    <property type="entry name" value="NUDIX"/>
    <property type="match status" value="1"/>
</dbReference>
<dbReference type="AlphaFoldDB" id="A0A7I8D097"/>
<dbReference type="GO" id="GO:0016787">
    <property type="term" value="F:hydrolase activity"/>
    <property type="evidence" value="ECO:0007669"/>
    <property type="project" value="UniProtKB-KW"/>
</dbReference>
<dbReference type="Gene3D" id="3.90.79.10">
    <property type="entry name" value="Nucleoside Triphosphate Pyrophosphohydrolase"/>
    <property type="match status" value="1"/>
</dbReference>
<dbReference type="SUPFAM" id="SSF55811">
    <property type="entry name" value="Nudix"/>
    <property type="match status" value="1"/>
</dbReference>
<gene>
    <name evidence="3" type="ORF">C12CBH8_08260</name>
</gene>
<keyword evidence="4" id="KW-1185">Reference proteome</keyword>
<dbReference type="PROSITE" id="PS00893">
    <property type="entry name" value="NUDIX_BOX"/>
    <property type="match status" value="1"/>
</dbReference>
<keyword evidence="1 3" id="KW-0378">Hydrolase</keyword>